<dbReference type="EMBL" id="CP107523">
    <property type="protein sequence ID" value="UYN56680.1"/>
    <property type="molecule type" value="Genomic_DNA"/>
</dbReference>
<feature type="transmembrane region" description="Helical" evidence="1">
    <location>
        <begin position="21"/>
        <end position="48"/>
    </location>
</feature>
<name>A0A4Q1U0P2_9LACO</name>
<reference evidence="2 4" key="1">
    <citation type="submission" date="2017-01" db="EMBL/GenBank/DDBJ databases">
        <title>Lactobacillus chiayiensis sp. nov., a lactic acid bacterium isolated from compost.</title>
        <authorList>
            <person name="Huang C.-H."/>
        </authorList>
    </citation>
    <scope>NUCLEOTIDE SEQUENCE [LARGE SCALE GENOMIC DNA]</scope>
    <source>
        <strain evidence="2">Chh01</strain>
        <strain evidence="4">chh01</strain>
    </source>
</reference>
<dbReference type="EMBL" id="MSSM01000015">
    <property type="protein sequence ID" value="RXT24976.1"/>
    <property type="molecule type" value="Genomic_DNA"/>
</dbReference>
<proteinExistence type="predicted"/>
<dbReference type="AlphaFoldDB" id="A0A4Q1U0P2"/>
<keyword evidence="1" id="KW-0472">Membrane</keyword>
<evidence type="ECO:0000313" key="3">
    <source>
        <dbReference type="EMBL" id="UYN56680.1"/>
    </source>
</evidence>
<keyword evidence="1" id="KW-0812">Transmembrane</keyword>
<protein>
    <submittedName>
        <fullName evidence="3">DUF1634 domain-containing protein</fullName>
    </submittedName>
</protein>
<gene>
    <name evidence="2" type="ORF">BVJ53_06935</name>
    <name evidence="3" type="ORF">OFW50_00810</name>
</gene>
<dbReference type="Proteomes" id="UP000290475">
    <property type="component" value="Unassembled WGS sequence"/>
</dbReference>
<organism evidence="2 4">
    <name type="scientific">Lacticaseibacillus chiayiensis</name>
    <dbReference type="NCBI Taxonomy" id="2100821"/>
    <lineage>
        <taxon>Bacteria</taxon>
        <taxon>Bacillati</taxon>
        <taxon>Bacillota</taxon>
        <taxon>Bacilli</taxon>
        <taxon>Lactobacillales</taxon>
        <taxon>Lactobacillaceae</taxon>
        <taxon>Lacticaseibacillus</taxon>
    </lineage>
</organism>
<evidence type="ECO:0000256" key="1">
    <source>
        <dbReference type="SAM" id="Phobius"/>
    </source>
</evidence>
<feature type="transmembrane region" description="Helical" evidence="1">
    <location>
        <begin position="68"/>
        <end position="88"/>
    </location>
</feature>
<reference evidence="3" key="2">
    <citation type="submission" date="2022-10" db="EMBL/GenBank/DDBJ databases">
        <title>Comparative genomic analysis and in-vitro probiotic properties of the potential probiotic L. chiayiensis AACE 3.</title>
        <authorList>
            <person name="Kang X."/>
        </authorList>
    </citation>
    <scope>NUCLEOTIDE SEQUENCE</scope>
    <source>
        <strain evidence="3">AACE 3</strain>
    </source>
</reference>
<keyword evidence="1" id="KW-1133">Transmembrane helix</keyword>
<evidence type="ECO:0000313" key="2">
    <source>
        <dbReference type="EMBL" id="RXT24976.1"/>
    </source>
</evidence>
<accession>A0A4Q1U0P2</accession>
<sequence length="124" mass="13336">MDKKLKTEINDVEIMIGKVMQIGVILAALVIVFGLILLIATGSTGYPAGVHPTRVGAILSGTFALKPYAVLMTGIFLLILTPVLRVVVSIYAFAVEHDHLYVWITTAVLIILIGAMTIGYLGNR</sequence>
<feature type="transmembrane region" description="Helical" evidence="1">
    <location>
        <begin position="100"/>
        <end position="121"/>
    </location>
</feature>
<dbReference type="Proteomes" id="UP001164790">
    <property type="component" value="Chromosome"/>
</dbReference>
<dbReference type="InterPro" id="IPR012861">
    <property type="entry name" value="DUF1634"/>
</dbReference>
<evidence type="ECO:0000313" key="4">
    <source>
        <dbReference type="Proteomes" id="UP000290475"/>
    </source>
</evidence>
<dbReference type="Pfam" id="PF07843">
    <property type="entry name" value="DUF1634"/>
    <property type="match status" value="1"/>
</dbReference>
<keyword evidence="5" id="KW-1185">Reference proteome</keyword>
<evidence type="ECO:0000313" key="5">
    <source>
        <dbReference type="Proteomes" id="UP001164790"/>
    </source>
</evidence>
<dbReference type="RefSeq" id="WP_129301787.1">
    <property type="nucleotide sequence ID" value="NZ_CP074378.1"/>
</dbReference>
<dbReference type="OrthoDB" id="1682804at2"/>